<dbReference type="PANTHER" id="PTHR34072:SF52">
    <property type="entry name" value="RIBONUCLEASE H"/>
    <property type="match status" value="1"/>
</dbReference>
<feature type="domain" description="Reverse transcriptase/retrotransposon-derived protein RNase H-like" evidence="2">
    <location>
        <begin position="9"/>
        <end position="84"/>
    </location>
</feature>
<evidence type="ECO:0000256" key="1">
    <source>
        <dbReference type="SAM" id="MobiDB-lite"/>
    </source>
</evidence>
<dbReference type="Pfam" id="PF17919">
    <property type="entry name" value="RT_RNaseH_2"/>
    <property type="match status" value="1"/>
</dbReference>
<dbReference type="InterPro" id="IPR043502">
    <property type="entry name" value="DNA/RNA_pol_sf"/>
</dbReference>
<protein>
    <recommendedName>
        <fullName evidence="2">Reverse transcriptase/retrotransposon-derived protein RNase H-like domain-containing protein</fullName>
    </recommendedName>
</protein>
<dbReference type="Gene3D" id="3.30.70.270">
    <property type="match status" value="1"/>
</dbReference>
<proteinExistence type="predicted"/>
<dbReference type="OrthoDB" id="6616852at2759"/>
<feature type="region of interest" description="Disordered" evidence="1">
    <location>
        <begin position="114"/>
        <end position="146"/>
    </location>
</feature>
<evidence type="ECO:0000313" key="3">
    <source>
        <dbReference type="EMBL" id="VVC38368.1"/>
    </source>
</evidence>
<dbReference type="PANTHER" id="PTHR34072">
    <property type="entry name" value="ENZYMATIC POLYPROTEIN-RELATED"/>
    <property type="match status" value="1"/>
</dbReference>
<dbReference type="EMBL" id="CABPRJ010001471">
    <property type="protein sequence ID" value="VVC38368.1"/>
    <property type="molecule type" value="Genomic_DNA"/>
</dbReference>
<accession>A0A5E4N120</accession>
<dbReference type="GO" id="GO:0071897">
    <property type="term" value="P:DNA biosynthetic process"/>
    <property type="evidence" value="ECO:0007669"/>
    <property type="project" value="UniProtKB-ARBA"/>
</dbReference>
<evidence type="ECO:0000259" key="2">
    <source>
        <dbReference type="Pfam" id="PF17919"/>
    </source>
</evidence>
<sequence length="146" mass="16721">MRVPYKGSDLCQEAFETLKNCLINAPILQYPDFTQPFNLTCDASNYTLGCVLSQGLIDPVSRLTYRRLKLEEYQYTIHYKSGTSNTNAYALSKSHRFVIRSQQSINQYELSESIELSPTSAENTEHSELSDQSEQLTPEDEFTKVF</sequence>
<dbReference type="Proteomes" id="UP000325440">
    <property type="component" value="Unassembled WGS sequence"/>
</dbReference>
<dbReference type="InterPro" id="IPR043128">
    <property type="entry name" value="Rev_trsase/Diguanyl_cyclase"/>
</dbReference>
<name>A0A5E4N120_9HEMI</name>
<gene>
    <name evidence="3" type="ORF">CINCED_3A016354</name>
</gene>
<dbReference type="SUPFAM" id="SSF56672">
    <property type="entry name" value="DNA/RNA polymerases"/>
    <property type="match status" value="1"/>
</dbReference>
<dbReference type="InterPro" id="IPR041577">
    <property type="entry name" value="RT_RNaseH_2"/>
</dbReference>
<evidence type="ECO:0000313" key="4">
    <source>
        <dbReference type="Proteomes" id="UP000325440"/>
    </source>
</evidence>
<keyword evidence="4" id="KW-1185">Reference proteome</keyword>
<reference evidence="3 4" key="1">
    <citation type="submission" date="2019-08" db="EMBL/GenBank/DDBJ databases">
        <authorList>
            <person name="Alioto T."/>
            <person name="Alioto T."/>
            <person name="Gomez Garrido J."/>
        </authorList>
    </citation>
    <scope>NUCLEOTIDE SEQUENCE [LARGE SCALE GENOMIC DNA]</scope>
</reference>
<organism evidence="3 4">
    <name type="scientific">Cinara cedri</name>
    <dbReference type="NCBI Taxonomy" id="506608"/>
    <lineage>
        <taxon>Eukaryota</taxon>
        <taxon>Metazoa</taxon>
        <taxon>Ecdysozoa</taxon>
        <taxon>Arthropoda</taxon>
        <taxon>Hexapoda</taxon>
        <taxon>Insecta</taxon>
        <taxon>Pterygota</taxon>
        <taxon>Neoptera</taxon>
        <taxon>Paraneoptera</taxon>
        <taxon>Hemiptera</taxon>
        <taxon>Sternorrhyncha</taxon>
        <taxon>Aphidomorpha</taxon>
        <taxon>Aphidoidea</taxon>
        <taxon>Aphididae</taxon>
        <taxon>Lachninae</taxon>
        <taxon>Cinara</taxon>
    </lineage>
</organism>
<dbReference type="AlphaFoldDB" id="A0A5E4N120"/>